<reference evidence="2" key="1">
    <citation type="submission" date="2006-07" db="EMBL/GenBank/DDBJ databases">
        <title>Complete sequence of Thiomicrospira crunogena XCL-2.</title>
        <authorList>
            <consortium name="US DOE Joint Genome Institute"/>
            <person name="Copeland A."/>
            <person name="Lucas S."/>
            <person name="Lapidus A."/>
            <person name="Barry K."/>
            <person name="Detter J.C."/>
            <person name="Glavina del Rio T."/>
            <person name="Hammon N."/>
            <person name="Israni S."/>
            <person name="Dalin E."/>
            <person name="Tice H."/>
            <person name="Pitluck S."/>
            <person name="Chain P."/>
            <person name="Malfatti S."/>
            <person name="Shin M."/>
            <person name="Vergez L."/>
            <person name="Schmutz J."/>
            <person name="Larimer F."/>
            <person name="Land M."/>
            <person name="Hauser L."/>
            <person name="Kyrpides N."/>
            <person name="Lykidis A."/>
            <person name="Scott K.M."/>
            <person name="Sievert S."/>
            <person name="Kerfeld C."/>
            <person name="Freyermuth S."/>
            <person name="Dobrinski K."/>
            <person name="Boller A."/>
            <person name="Fitzpatrick K."/>
            <person name="Thoma P."/>
            <person name="Moore J."/>
            <person name="Richardson P."/>
        </authorList>
    </citation>
    <scope>NUCLEOTIDE SEQUENCE</scope>
    <source>
        <strain evidence="2">XCL-2</strain>
    </source>
</reference>
<dbReference type="SUPFAM" id="SSF89550">
    <property type="entry name" value="PHP domain-like"/>
    <property type="match status" value="1"/>
</dbReference>
<dbReference type="GO" id="GO:0004534">
    <property type="term" value="F:5'-3' RNA exonuclease activity"/>
    <property type="evidence" value="ECO:0007669"/>
    <property type="project" value="TreeGrafter"/>
</dbReference>
<dbReference type="Gene3D" id="1.10.150.650">
    <property type="match status" value="1"/>
</dbReference>
<dbReference type="eggNOG" id="COG0613">
    <property type="taxonomic scope" value="Bacteria"/>
</dbReference>
<dbReference type="SMART" id="SM00481">
    <property type="entry name" value="POLIIIAc"/>
    <property type="match status" value="1"/>
</dbReference>
<protein>
    <recommendedName>
        <fullName evidence="1">Polymerase/histidinol phosphatase N-terminal domain-containing protein</fullName>
    </recommendedName>
</protein>
<dbReference type="CDD" id="cd07438">
    <property type="entry name" value="PHP_HisPPase_AMP"/>
    <property type="match status" value="1"/>
</dbReference>
<feature type="domain" description="Polymerase/histidinol phosphatase N-terminal" evidence="1">
    <location>
        <begin position="3"/>
        <end position="68"/>
    </location>
</feature>
<dbReference type="InterPro" id="IPR004013">
    <property type="entry name" value="PHP_dom"/>
</dbReference>
<dbReference type="GO" id="GO:0035312">
    <property type="term" value="F:5'-3' DNA exonuclease activity"/>
    <property type="evidence" value="ECO:0007669"/>
    <property type="project" value="TreeGrafter"/>
</dbReference>
<dbReference type="Gene3D" id="3.20.20.140">
    <property type="entry name" value="Metal-dependent hydrolases"/>
    <property type="match status" value="1"/>
</dbReference>
<dbReference type="InterPro" id="IPR003141">
    <property type="entry name" value="Pol/His_phosphatase_N"/>
</dbReference>
<dbReference type="KEGG" id="tcx:Tcr_1231"/>
<dbReference type="EMBL" id="CP000109">
    <property type="protein sequence ID" value="ABB41826.1"/>
    <property type="molecule type" value="Genomic_DNA"/>
</dbReference>
<organism evidence="2">
    <name type="scientific">Hydrogenovibrio crunogenus (strain DSM 25203 / XCL-2)</name>
    <name type="common">Thiomicrospira crunogena</name>
    <dbReference type="NCBI Taxonomy" id="317025"/>
    <lineage>
        <taxon>Bacteria</taxon>
        <taxon>Pseudomonadati</taxon>
        <taxon>Pseudomonadota</taxon>
        <taxon>Gammaproteobacteria</taxon>
        <taxon>Thiotrichales</taxon>
        <taxon>Piscirickettsiaceae</taxon>
        <taxon>Hydrogenovibrio</taxon>
    </lineage>
</organism>
<dbReference type="OrthoDB" id="9804333at2"/>
<proteinExistence type="predicted"/>
<evidence type="ECO:0000313" key="2">
    <source>
        <dbReference type="EMBL" id="ABB41826.1"/>
    </source>
</evidence>
<dbReference type="PANTHER" id="PTHR42924:SF3">
    <property type="entry name" value="POLYMERASE_HISTIDINOL PHOSPHATASE N-TERMINAL DOMAIN-CONTAINING PROTEIN"/>
    <property type="match status" value="1"/>
</dbReference>
<gene>
    <name evidence="2" type="ordered locus">Tcr_1231</name>
</gene>
<dbReference type="AlphaFoldDB" id="Q31G97"/>
<evidence type="ECO:0000259" key="1">
    <source>
        <dbReference type="SMART" id="SM00481"/>
    </source>
</evidence>
<dbReference type="InterPro" id="IPR016195">
    <property type="entry name" value="Pol/histidinol_Pase-like"/>
</dbReference>
<name>Q31G97_HYDCU</name>
<dbReference type="Pfam" id="PF02811">
    <property type="entry name" value="PHP"/>
    <property type="match status" value="1"/>
</dbReference>
<dbReference type="InterPro" id="IPR052018">
    <property type="entry name" value="PHP_domain"/>
</dbReference>
<dbReference type="HOGENOM" id="CLU_067347_0_0_6"/>
<dbReference type="PANTHER" id="PTHR42924">
    <property type="entry name" value="EXONUCLEASE"/>
    <property type="match status" value="1"/>
</dbReference>
<dbReference type="STRING" id="317025.Tcr_1231"/>
<accession>Q31G97</accession>
<sequence length="281" mass="31929">MKVDFHCHTSISDGSLTPKALVDLAKEKGITTLAITDHDTTHGYELIKDYAKEQDLELIAASEISCQWKGHTIHIVGLDIDIDNPILKAGLKMNRIKRWKRAFEIDIKFQRRNLNGILENILPKIQEGMIGRNHFAHALMEKGIVKNQQQAFDKYLKKGRPMYAEVDWPELEEVVGWIKAANGIAVIAHPHIYKMTSNKLNKMIEDFKVAGGQAIEVVNQPRVCAEQTGMADRAERFELYASMGSDFHRPEHTWRGLGWLAPMPAKCTPVWELFETKITTS</sequence>